<dbReference type="InterPro" id="IPR013762">
    <property type="entry name" value="Integrase-like_cat_sf"/>
</dbReference>
<organism evidence="6 7">
    <name type="scientific">Geomonas propionica</name>
    <dbReference type="NCBI Taxonomy" id="2798582"/>
    <lineage>
        <taxon>Bacteria</taxon>
        <taxon>Pseudomonadati</taxon>
        <taxon>Thermodesulfobacteriota</taxon>
        <taxon>Desulfuromonadia</taxon>
        <taxon>Geobacterales</taxon>
        <taxon>Geobacteraceae</taxon>
        <taxon>Geomonas</taxon>
    </lineage>
</organism>
<dbReference type="PANTHER" id="PTHR30629">
    <property type="entry name" value="PROPHAGE INTEGRASE"/>
    <property type="match status" value="1"/>
</dbReference>
<evidence type="ECO:0000256" key="2">
    <source>
        <dbReference type="ARBA" id="ARBA00022908"/>
    </source>
</evidence>
<dbReference type="RefSeq" id="WP_199396541.1">
    <property type="nucleotide sequence ID" value="NZ_JAEMHK010000015.1"/>
</dbReference>
<dbReference type="CDD" id="cd00796">
    <property type="entry name" value="INT_Rci_Hp1_C"/>
    <property type="match status" value="1"/>
</dbReference>
<dbReference type="PROSITE" id="PS51898">
    <property type="entry name" value="TYR_RECOMBINASE"/>
    <property type="match status" value="1"/>
</dbReference>
<dbReference type="Pfam" id="PF00589">
    <property type="entry name" value="Phage_integrase"/>
    <property type="match status" value="1"/>
</dbReference>
<dbReference type="InterPro" id="IPR002104">
    <property type="entry name" value="Integrase_catalytic"/>
</dbReference>
<accession>A0ABS0YVR7</accession>
<dbReference type="Pfam" id="PF22022">
    <property type="entry name" value="Phage_int_M"/>
    <property type="match status" value="1"/>
</dbReference>
<evidence type="ECO:0000256" key="1">
    <source>
        <dbReference type="ARBA" id="ARBA00008857"/>
    </source>
</evidence>
<evidence type="ECO:0000259" key="5">
    <source>
        <dbReference type="PROSITE" id="PS51898"/>
    </source>
</evidence>
<dbReference type="Gene3D" id="3.30.160.390">
    <property type="entry name" value="Integrase, DNA-binding domain"/>
    <property type="match status" value="1"/>
</dbReference>
<sequence>MQEYRANTSRKFPFTKKAIEALPAHDPSSASREMEYADIECIGLHLRVSKNGRRFFQHRYRFLGRKMCLSLGEFPAVSVQDARLRVMEHKGLLARDKDPAAERGKVRADLTFEEFAKQHYLPHAKAHKKTWDDDQRQIERILNPIIGKFRLKQITPKDVASVHAKEKERTTACTANHLLTTLKRMFNLAVKWEMLEKNPAKDQEKFHEGPLRERYLSKEEIPRFLAALEEQNDRLSVSAIRLLMYTGCRREEVMSLEWANVRLEEARLYLPKTKNDKSRTVFLNTRAKEVLTDLQSRKDQEERTRDSNYVFPSRKGAKKPYVYDLRNPFDKACTVAGIKNFRIHDLRHTFASVAVSSGADLYAVQRLLGHQDIAMTQRYAHHASDDLKQATEGVSEMFNRVANQ</sequence>
<reference evidence="6 7" key="1">
    <citation type="submission" date="2020-12" db="EMBL/GenBank/DDBJ databases">
        <title>Geomonas sp. Red259, isolated from paddy soil.</title>
        <authorList>
            <person name="Xu Z."/>
            <person name="Zhang Z."/>
            <person name="Masuda Y."/>
            <person name="Itoh H."/>
            <person name="Senoo K."/>
        </authorList>
    </citation>
    <scope>NUCLEOTIDE SEQUENCE [LARGE SCALE GENOMIC DNA]</scope>
    <source>
        <strain evidence="6 7">Red259</strain>
    </source>
</reference>
<keyword evidence="4" id="KW-0233">DNA recombination</keyword>
<gene>
    <name evidence="6" type="ORF">JFN90_18205</name>
</gene>
<dbReference type="InterPro" id="IPR025166">
    <property type="entry name" value="Integrase_DNA_bind_dom"/>
</dbReference>
<feature type="domain" description="Tyr recombinase" evidence="5">
    <location>
        <begin position="211"/>
        <end position="392"/>
    </location>
</feature>
<comment type="caution">
    <text evidence="6">The sequence shown here is derived from an EMBL/GenBank/DDBJ whole genome shotgun (WGS) entry which is preliminary data.</text>
</comment>
<dbReference type="SUPFAM" id="SSF56349">
    <property type="entry name" value="DNA breaking-rejoining enzymes"/>
    <property type="match status" value="1"/>
</dbReference>
<proteinExistence type="inferred from homology"/>
<dbReference type="InterPro" id="IPR050808">
    <property type="entry name" value="Phage_Integrase"/>
</dbReference>
<comment type="similarity">
    <text evidence="1">Belongs to the 'phage' integrase family.</text>
</comment>
<evidence type="ECO:0000256" key="4">
    <source>
        <dbReference type="ARBA" id="ARBA00023172"/>
    </source>
</evidence>
<evidence type="ECO:0000256" key="3">
    <source>
        <dbReference type="ARBA" id="ARBA00023125"/>
    </source>
</evidence>
<evidence type="ECO:0000313" key="7">
    <source>
        <dbReference type="Proteomes" id="UP000641025"/>
    </source>
</evidence>
<dbReference type="EMBL" id="JAEMHK010000015">
    <property type="protein sequence ID" value="MBJ6802064.1"/>
    <property type="molecule type" value="Genomic_DNA"/>
</dbReference>
<dbReference type="InterPro" id="IPR038488">
    <property type="entry name" value="Integrase_DNA-bd_sf"/>
</dbReference>
<keyword evidence="2" id="KW-0229">DNA integration</keyword>
<keyword evidence="3" id="KW-0238">DNA-binding</keyword>
<dbReference type="Pfam" id="PF13356">
    <property type="entry name" value="Arm-DNA-bind_3"/>
    <property type="match status" value="1"/>
</dbReference>
<keyword evidence="7" id="KW-1185">Reference proteome</keyword>
<evidence type="ECO:0000313" key="6">
    <source>
        <dbReference type="EMBL" id="MBJ6802064.1"/>
    </source>
</evidence>
<dbReference type="InterPro" id="IPR011010">
    <property type="entry name" value="DNA_brk_join_enz"/>
</dbReference>
<dbReference type="Gene3D" id="1.10.443.10">
    <property type="entry name" value="Intergrase catalytic core"/>
    <property type="match status" value="1"/>
</dbReference>
<dbReference type="PANTHER" id="PTHR30629:SF2">
    <property type="entry name" value="PROPHAGE INTEGRASE INTS-RELATED"/>
    <property type="match status" value="1"/>
</dbReference>
<dbReference type="InterPro" id="IPR010998">
    <property type="entry name" value="Integrase_recombinase_N"/>
</dbReference>
<dbReference type="Proteomes" id="UP000641025">
    <property type="component" value="Unassembled WGS sequence"/>
</dbReference>
<dbReference type="Gene3D" id="1.10.150.130">
    <property type="match status" value="1"/>
</dbReference>
<protein>
    <submittedName>
        <fullName evidence="6">Tyrosine-type recombinase/integrase</fullName>
    </submittedName>
</protein>
<dbReference type="InterPro" id="IPR053876">
    <property type="entry name" value="Phage_int_M"/>
</dbReference>
<name>A0ABS0YVR7_9BACT</name>